<protein>
    <submittedName>
        <fullName evidence="1">Uncharacterized protein</fullName>
    </submittedName>
</protein>
<dbReference type="EMBL" id="JAZDWU010000003">
    <property type="protein sequence ID" value="KAL0009364.1"/>
    <property type="molecule type" value="Genomic_DNA"/>
</dbReference>
<evidence type="ECO:0000313" key="1">
    <source>
        <dbReference type="EMBL" id="KAL0009364.1"/>
    </source>
</evidence>
<keyword evidence="2" id="KW-1185">Reference proteome</keyword>
<organism evidence="1 2">
    <name type="scientific">Lithocarpus litseifolius</name>
    <dbReference type="NCBI Taxonomy" id="425828"/>
    <lineage>
        <taxon>Eukaryota</taxon>
        <taxon>Viridiplantae</taxon>
        <taxon>Streptophyta</taxon>
        <taxon>Embryophyta</taxon>
        <taxon>Tracheophyta</taxon>
        <taxon>Spermatophyta</taxon>
        <taxon>Magnoliopsida</taxon>
        <taxon>eudicotyledons</taxon>
        <taxon>Gunneridae</taxon>
        <taxon>Pentapetalae</taxon>
        <taxon>rosids</taxon>
        <taxon>fabids</taxon>
        <taxon>Fagales</taxon>
        <taxon>Fagaceae</taxon>
        <taxon>Lithocarpus</taxon>
    </lineage>
</organism>
<comment type="caution">
    <text evidence="1">The sequence shown here is derived from an EMBL/GenBank/DDBJ whole genome shotgun (WGS) entry which is preliminary data.</text>
</comment>
<dbReference type="AlphaFoldDB" id="A0AAW2DGV7"/>
<name>A0AAW2DGV7_9ROSI</name>
<sequence length="208" mass="23263">MVSRSREGGPLEDLVKIFMINLLAARNERGSVQVALRPKVSWVGSGVAGVVQVQLVVGQSVRLRHVVPILGVPDALVPLDLPVDLHHNTWAKLMIASTSCLFVSTVNGTCLKNKENRDKNNTIHTSGSKSFQQRSAEEYQEAHKAKFPWDASLQYFQKAVDALKAIPPTHESDLCLRNQHKSVKNGRRWLCNNKVLNPTYLSTIKRKY</sequence>
<dbReference type="Proteomes" id="UP001459277">
    <property type="component" value="Unassembled WGS sequence"/>
</dbReference>
<gene>
    <name evidence="1" type="ORF">SO802_010866</name>
</gene>
<reference evidence="1 2" key="1">
    <citation type="submission" date="2024-01" db="EMBL/GenBank/DDBJ databases">
        <title>A telomere-to-telomere, gap-free genome of sweet tea (Lithocarpus litseifolius).</title>
        <authorList>
            <person name="Zhou J."/>
        </authorList>
    </citation>
    <scope>NUCLEOTIDE SEQUENCE [LARGE SCALE GENOMIC DNA]</scope>
    <source>
        <strain evidence="1">Zhou-2022a</strain>
        <tissue evidence="1">Leaf</tissue>
    </source>
</reference>
<dbReference type="PANTHER" id="PTHR37193">
    <property type="entry name" value="ALPHA-1,6-MANNOSYL-GLYCOPROTEIN 2-BETA-N-ACETYLGLUCOSAMINYLTRANSFERASE"/>
    <property type="match status" value="1"/>
</dbReference>
<proteinExistence type="predicted"/>
<dbReference type="PANTHER" id="PTHR37193:SF1">
    <property type="entry name" value="ALPHA-1,6-MANNOSYL-GLYCOPROTEIN 2-BETA-N-ACETYLGLUCOSAMINYLTRANSFERASE"/>
    <property type="match status" value="1"/>
</dbReference>
<evidence type="ECO:0000313" key="2">
    <source>
        <dbReference type="Proteomes" id="UP001459277"/>
    </source>
</evidence>
<accession>A0AAW2DGV7</accession>